<dbReference type="OrthoDB" id="5943at2"/>
<dbReference type="Proteomes" id="UP000076276">
    <property type="component" value="Unassembled WGS sequence"/>
</dbReference>
<feature type="signal peptide" evidence="2">
    <location>
        <begin position="1"/>
        <end position="19"/>
    </location>
</feature>
<dbReference type="EMBL" id="LUAW01000019">
    <property type="protein sequence ID" value="KYQ72150.1"/>
    <property type="molecule type" value="Genomic_DNA"/>
</dbReference>
<proteinExistence type="predicted"/>
<keyword evidence="2" id="KW-0732">Signal</keyword>
<accession>A0A151Y2B7</accession>
<feature type="compositionally biased region" description="Low complexity" evidence="1">
    <location>
        <begin position="132"/>
        <end position="146"/>
    </location>
</feature>
<protein>
    <submittedName>
        <fullName evidence="3">NAD+ synthetase</fullName>
    </submittedName>
</protein>
<dbReference type="InterPro" id="IPR019613">
    <property type="entry name" value="DUF4198"/>
</dbReference>
<comment type="caution">
    <text evidence="3">The sequence shown here is derived from an EMBL/GenBank/DDBJ whole genome shotgun (WGS) entry which is preliminary data.</text>
</comment>
<evidence type="ECO:0000256" key="1">
    <source>
        <dbReference type="SAM" id="MobiDB-lite"/>
    </source>
</evidence>
<feature type="chain" id="PRO_5007592169" evidence="2">
    <location>
        <begin position="20"/>
        <end position="297"/>
    </location>
</feature>
<name>A0A151Y2B7_9GAMM</name>
<dbReference type="RefSeq" id="WP_067668611.1">
    <property type="nucleotide sequence ID" value="NZ_CBCSIK010000014.1"/>
</dbReference>
<sequence length="297" mass="31899">MNHWLKIALLSSLPVLSHAHTVSPFILPDAFDVSGANVSFQSAMTVEKFFVPSNNFKTSYLITQPNGQQLPIEAAASLKRFNVAEIETAEDGTYRIQTKDAVGNSGKYALIDGRWLRVRPVRAPMPANAQKAPEAPTPADAAKAPTSAQPPRMIAADQVPANAQALEVKNIFIAETYITKGKPSAIPAPSNKGFELKLLTHPSELYAGEALKAQFLFNGKAVPNLDVEVFKGAGSLDAEKTKELPAIKSNAKGEIAVKFEKAGIYLITAAYPEANPDNTKKPQAESLTYGLTVEVAE</sequence>
<evidence type="ECO:0000313" key="4">
    <source>
        <dbReference type="Proteomes" id="UP000076276"/>
    </source>
</evidence>
<dbReference type="Pfam" id="PF10670">
    <property type="entry name" value="DUF4198"/>
    <property type="match status" value="1"/>
</dbReference>
<reference evidence="3 4" key="1">
    <citation type="submission" date="2016-03" db="EMBL/GenBank/DDBJ databases">
        <title>Acinetobacter genomospecies 28 strain ANC 4149.</title>
        <authorList>
            <person name="Radolfova-Krizova L."/>
            <person name="Nemec A."/>
        </authorList>
    </citation>
    <scope>NUCLEOTIDE SEQUENCE [LARGE SCALE GENOMIC DNA]</scope>
    <source>
        <strain evidence="3 4">ANC 4149</strain>
    </source>
</reference>
<feature type="region of interest" description="Disordered" evidence="1">
    <location>
        <begin position="126"/>
        <end position="146"/>
    </location>
</feature>
<organism evidence="3 4">
    <name type="scientific">Acinetobacter pragensis</name>
    <dbReference type="NCBI Taxonomy" id="1806892"/>
    <lineage>
        <taxon>Bacteria</taxon>
        <taxon>Pseudomonadati</taxon>
        <taxon>Pseudomonadota</taxon>
        <taxon>Gammaproteobacteria</taxon>
        <taxon>Moraxellales</taxon>
        <taxon>Moraxellaceae</taxon>
        <taxon>Acinetobacter</taxon>
    </lineage>
</organism>
<dbReference type="AlphaFoldDB" id="A0A151Y2B7"/>
<evidence type="ECO:0000256" key="2">
    <source>
        <dbReference type="SAM" id="SignalP"/>
    </source>
</evidence>
<keyword evidence="4" id="KW-1185">Reference proteome</keyword>
<dbReference type="STRING" id="1806892.AZH43_11520"/>
<gene>
    <name evidence="3" type="ORF">AZH43_11520</name>
</gene>
<evidence type="ECO:0000313" key="3">
    <source>
        <dbReference type="EMBL" id="KYQ72150.1"/>
    </source>
</evidence>